<dbReference type="CDD" id="cd00093">
    <property type="entry name" value="HTH_XRE"/>
    <property type="match status" value="1"/>
</dbReference>
<keyword evidence="3" id="KW-1185">Reference proteome</keyword>
<dbReference type="InterPro" id="IPR010982">
    <property type="entry name" value="Lambda_DNA-bd_dom_sf"/>
</dbReference>
<evidence type="ECO:0000259" key="1">
    <source>
        <dbReference type="Pfam" id="PF13443"/>
    </source>
</evidence>
<dbReference type="STRING" id="1469647.BC351_10410"/>
<organism evidence="2 3">
    <name type="scientific">Paenibacillus ferrarius</name>
    <dbReference type="NCBI Taxonomy" id="1469647"/>
    <lineage>
        <taxon>Bacteria</taxon>
        <taxon>Bacillati</taxon>
        <taxon>Bacillota</taxon>
        <taxon>Bacilli</taxon>
        <taxon>Bacillales</taxon>
        <taxon>Paenibacillaceae</taxon>
        <taxon>Paenibacillus</taxon>
    </lineage>
</organism>
<accession>A0A1V4H8Q3</accession>
<protein>
    <recommendedName>
        <fullName evidence="1">HTH cro/C1-type domain-containing protein</fullName>
    </recommendedName>
</protein>
<dbReference type="Gene3D" id="1.10.260.40">
    <property type="entry name" value="lambda repressor-like DNA-binding domains"/>
    <property type="match status" value="1"/>
</dbReference>
<name>A0A1V4H8Q3_9BACL</name>
<dbReference type="Proteomes" id="UP000190626">
    <property type="component" value="Unassembled WGS sequence"/>
</dbReference>
<dbReference type="GO" id="GO:0003677">
    <property type="term" value="F:DNA binding"/>
    <property type="evidence" value="ECO:0007669"/>
    <property type="project" value="InterPro"/>
</dbReference>
<dbReference type="EMBL" id="MBTG01000056">
    <property type="protein sequence ID" value="OPH47595.1"/>
    <property type="molecule type" value="Genomic_DNA"/>
</dbReference>
<evidence type="ECO:0000313" key="2">
    <source>
        <dbReference type="EMBL" id="OPH47595.1"/>
    </source>
</evidence>
<dbReference type="RefSeq" id="WP_079420214.1">
    <property type="nucleotide sequence ID" value="NZ_MBTG01000056.1"/>
</dbReference>
<feature type="domain" description="HTH cro/C1-type" evidence="1">
    <location>
        <begin position="7"/>
        <end position="58"/>
    </location>
</feature>
<reference evidence="3" key="1">
    <citation type="submission" date="2016-07" db="EMBL/GenBank/DDBJ databases">
        <authorList>
            <person name="Florea S."/>
            <person name="Webb J.S."/>
            <person name="Jaromczyk J."/>
            <person name="Schardl C.L."/>
        </authorList>
    </citation>
    <scope>NUCLEOTIDE SEQUENCE [LARGE SCALE GENOMIC DNA]</scope>
    <source>
        <strain evidence="3">CY1</strain>
    </source>
</reference>
<dbReference type="OrthoDB" id="9805309at2"/>
<dbReference type="AlphaFoldDB" id="A0A1V4H8Q3"/>
<dbReference type="Pfam" id="PF13443">
    <property type="entry name" value="HTH_26"/>
    <property type="match status" value="1"/>
</dbReference>
<dbReference type="SUPFAM" id="SSF47413">
    <property type="entry name" value="lambda repressor-like DNA-binding domains"/>
    <property type="match status" value="1"/>
</dbReference>
<gene>
    <name evidence="2" type="ORF">BC351_10410</name>
</gene>
<comment type="caution">
    <text evidence="2">The sequence shown here is derived from an EMBL/GenBank/DDBJ whole genome shotgun (WGS) entry which is preliminary data.</text>
</comment>
<evidence type="ECO:0000313" key="3">
    <source>
        <dbReference type="Proteomes" id="UP000190626"/>
    </source>
</evidence>
<dbReference type="InterPro" id="IPR001387">
    <property type="entry name" value="Cro/C1-type_HTH"/>
</dbReference>
<sequence>MSKITLHLDEILNELGITRNHLAVEAKVRPTTLLEMVHGKTQAVKFDTLIKILDTLNIIAFKNCFERRYTIGDLIKYEFTLRMVNGIPIDLMDDDFEEV</sequence>
<proteinExistence type="predicted"/>